<evidence type="ECO:0000256" key="1">
    <source>
        <dbReference type="ARBA" id="ARBA00001920"/>
    </source>
</evidence>
<evidence type="ECO:0000256" key="9">
    <source>
        <dbReference type="ARBA" id="ARBA00023052"/>
    </source>
</evidence>
<feature type="domain" description="Thiamine pyrophosphate enzyme N-terminal TPP-binding" evidence="15">
    <location>
        <begin position="6"/>
        <end position="109"/>
    </location>
</feature>
<proteinExistence type="inferred from homology"/>
<keyword evidence="17" id="KW-1185">Reference proteome</keyword>
<dbReference type="InterPro" id="IPR047214">
    <property type="entry name" value="TPP_PDC_IPDC"/>
</dbReference>
<dbReference type="Gene3D" id="3.40.50.1220">
    <property type="entry name" value="TPP-binding domain"/>
    <property type="match status" value="1"/>
</dbReference>
<accession>A0A839QCD6</accession>
<evidence type="ECO:0000256" key="11">
    <source>
        <dbReference type="PIRSR" id="PIRSR036565-2"/>
    </source>
</evidence>
<keyword evidence="8 11" id="KW-0460">Magnesium</keyword>
<dbReference type="InterPro" id="IPR011766">
    <property type="entry name" value="TPP_enzyme_TPP-bd"/>
</dbReference>
<evidence type="ECO:0000256" key="3">
    <source>
        <dbReference type="ARBA" id="ARBA00002938"/>
    </source>
</evidence>
<dbReference type="SUPFAM" id="SSF52467">
    <property type="entry name" value="DHS-like NAD/FAD-binding domain"/>
    <property type="match status" value="1"/>
</dbReference>
<dbReference type="Pfam" id="PF02775">
    <property type="entry name" value="TPP_enzyme_C"/>
    <property type="match status" value="1"/>
</dbReference>
<dbReference type="CDD" id="cd07038">
    <property type="entry name" value="TPP_PYR_PDC_IPDC_like"/>
    <property type="match status" value="1"/>
</dbReference>
<comment type="cofactor">
    <cofactor evidence="2">
        <name>thiamine diphosphate</name>
        <dbReference type="ChEBI" id="CHEBI:58937"/>
    </cofactor>
</comment>
<dbReference type="Pfam" id="PF02776">
    <property type="entry name" value="TPP_enzyme_N"/>
    <property type="match status" value="1"/>
</dbReference>
<evidence type="ECO:0000256" key="8">
    <source>
        <dbReference type="ARBA" id="ARBA00022842"/>
    </source>
</evidence>
<dbReference type="GO" id="GO:0030976">
    <property type="term" value="F:thiamine pyrophosphate binding"/>
    <property type="evidence" value="ECO:0007669"/>
    <property type="project" value="InterPro"/>
</dbReference>
<keyword evidence="7" id="KW-0210">Decarboxylase</keyword>
<dbReference type="GO" id="GO:0000949">
    <property type="term" value="P:aromatic amino acid family catabolic process to alcohol via Ehrlich pathway"/>
    <property type="evidence" value="ECO:0007669"/>
    <property type="project" value="TreeGrafter"/>
</dbReference>
<comment type="caution">
    <text evidence="16">The sequence shown here is derived from an EMBL/GenBank/DDBJ whole genome shotgun (WGS) entry which is preliminary data.</text>
</comment>
<evidence type="ECO:0000256" key="10">
    <source>
        <dbReference type="ARBA" id="ARBA00023239"/>
    </source>
</evidence>
<evidence type="ECO:0000256" key="2">
    <source>
        <dbReference type="ARBA" id="ARBA00001964"/>
    </source>
</evidence>
<keyword evidence="10 16" id="KW-0456">Lyase</keyword>
<dbReference type="FunFam" id="3.40.50.970:FF:000024">
    <property type="entry name" value="Pyruvate decarboxylase isozyme"/>
    <property type="match status" value="1"/>
</dbReference>
<dbReference type="PANTHER" id="PTHR43452:SF30">
    <property type="entry name" value="PYRUVATE DECARBOXYLASE ISOZYME 1-RELATED"/>
    <property type="match status" value="1"/>
</dbReference>
<dbReference type="InterPro" id="IPR012110">
    <property type="entry name" value="PDC/IPDC-like"/>
</dbReference>
<gene>
    <name evidence="16" type="ORF">FHR72_003975</name>
</gene>
<evidence type="ECO:0000313" key="16">
    <source>
        <dbReference type="EMBL" id="MBB2992474.1"/>
    </source>
</evidence>
<evidence type="ECO:0000256" key="12">
    <source>
        <dbReference type="RuleBase" id="RU362132"/>
    </source>
</evidence>
<sequence>MAVAQTVIEYVLDRLCDIGITDIFGVPGDFAFPINDAIVTHPRVNWIGCCNELNAAYAADGYARVRGVGAVSTTYGVGELGAISAIAGSYAENVPVFHLTGMPNLATQAHRSVVHHTLGNGEFDVFRRMADAVVGASAIMTPANAVFETERLIGEALYHRRPVYMAFPTDVVDQPVLGPGEPLPMPTSNPATLRAAADAVAGAIAAASTAVALPGLVVDRLGLREDARAFIEAAALPFATMFADKSVLDETHPNFIGMYDGKLMDEPARAYIESADLVLSLGTLPSDFNTGAFTATLDPLRTVGIDVHRTTVGATVYQNVEMGELLGELARRAYGERELPDIPLPTLGPVTGAGDDPITAATLYPRWANFLREDDVIIAETGTASMGLAFTTLPRGARYHNQTLWGAIGWATPAAFGAAIADRRRRLVLITGEGSHQLTAQEISQFGRQGLTPIIFVLNNNGYLIERLLCAEPGIEYNDLAQWNYAELPHALGCRDWYTPRVTTLGELDEALETAGTAERACYIEVVTGTYESPPLPKLLHDSMNTLYRT</sequence>
<evidence type="ECO:0000256" key="6">
    <source>
        <dbReference type="ARBA" id="ARBA00022723"/>
    </source>
</evidence>
<organism evidence="16 17">
    <name type="scientific">Mycolicibacterium iranicum</name>
    <name type="common">Mycobacterium iranicum</name>
    <dbReference type="NCBI Taxonomy" id="912594"/>
    <lineage>
        <taxon>Bacteria</taxon>
        <taxon>Bacillati</taxon>
        <taxon>Actinomycetota</taxon>
        <taxon>Actinomycetes</taxon>
        <taxon>Mycobacteriales</taxon>
        <taxon>Mycobacteriaceae</taxon>
        <taxon>Mycolicibacterium</taxon>
    </lineage>
</organism>
<comment type="similarity">
    <text evidence="4 12">Belongs to the TPP enzyme family.</text>
</comment>
<evidence type="ECO:0000256" key="5">
    <source>
        <dbReference type="ARBA" id="ARBA00020054"/>
    </source>
</evidence>
<comment type="cofactor">
    <cofactor evidence="11">
        <name>Mg(2+)</name>
        <dbReference type="ChEBI" id="CHEBI:18420"/>
    </cofactor>
    <text evidence="11">Binds 1 Mg(2+) per subunit.</text>
</comment>
<dbReference type="InterPro" id="IPR029061">
    <property type="entry name" value="THDP-binding"/>
</dbReference>
<dbReference type="Proteomes" id="UP000550501">
    <property type="component" value="Unassembled WGS sequence"/>
</dbReference>
<dbReference type="GO" id="GO:0000287">
    <property type="term" value="F:magnesium ion binding"/>
    <property type="evidence" value="ECO:0007669"/>
    <property type="project" value="InterPro"/>
</dbReference>
<reference evidence="16 17" key="1">
    <citation type="submission" date="2020-08" db="EMBL/GenBank/DDBJ databases">
        <title>The Agave Microbiome: Exploring the role of microbial communities in plant adaptations to desert environments.</title>
        <authorList>
            <person name="Partida-Martinez L.P."/>
        </authorList>
    </citation>
    <scope>NUCLEOTIDE SEQUENCE [LARGE SCALE GENOMIC DNA]</scope>
    <source>
        <strain evidence="16 17">AT2.18</strain>
    </source>
</reference>
<evidence type="ECO:0000259" key="14">
    <source>
        <dbReference type="Pfam" id="PF02775"/>
    </source>
</evidence>
<dbReference type="InterPro" id="IPR047213">
    <property type="entry name" value="TPP_PYR_PDC_IPDC-like"/>
</dbReference>
<dbReference type="InterPro" id="IPR029035">
    <property type="entry name" value="DHS-like_NAD/FAD-binding_dom"/>
</dbReference>
<feature type="domain" description="Thiamine pyrophosphate enzyme TPP-binding" evidence="14">
    <location>
        <begin position="381"/>
        <end position="526"/>
    </location>
</feature>
<dbReference type="Pfam" id="PF00205">
    <property type="entry name" value="TPP_enzyme_M"/>
    <property type="match status" value="1"/>
</dbReference>
<dbReference type="GO" id="GO:0004737">
    <property type="term" value="F:pyruvate decarboxylase activity"/>
    <property type="evidence" value="ECO:0007669"/>
    <property type="project" value="TreeGrafter"/>
</dbReference>
<comment type="cofactor">
    <cofactor evidence="1">
        <name>a metal cation</name>
        <dbReference type="ChEBI" id="CHEBI:25213"/>
    </cofactor>
</comment>
<evidence type="ECO:0000313" key="17">
    <source>
        <dbReference type="Proteomes" id="UP000550501"/>
    </source>
</evidence>
<keyword evidence="6 11" id="KW-0479">Metal-binding</keyword>
<dbReference type="AlphaFoldDB" id="A0A839QCD6"/>
<name>A0A839QCD6_MYCIR</name>
<dbReference type="InterPro" id="IPR012000">
    <property type="entry name" value="Thiamin_PyroP_enz_cen_dom"/>
</dbReference>
<dbReference type="PIRSF" id="PIRSF036565">
    <property type="entry name" value="Pyruvt_ip_decrb"/>
    <property type="match status" value="1"/>
</dbReference>
<protein>
    <recommendedName>
        <fullName evidence="5">Alpha-keto-acid decarboxylase</fullName>
    </recommendedName>
</protein>
<dbReference type="PANTHER" id="PTHR43452">
    <property type="entry name" value="PYRUVATE DECARBOXYLASE"/>
    <property type="match status" value="1"/>
</dbReference>
<evidence type="ECO:0000259" key="13">
    <source>
        <dbReference type="Pfam" id="PF00205"/>
    </source>
</evidence>
<evidence type="ECO:0000259" key="15">
    <source>
        <dbReference type="Pfam" id="PF02776"/>
    </source>
</evidence>
<dbReference type="Gene3D" id="3.40.50.970">
    <property type="match status" value="2"/>
</dbReference>
<comment type="function">
    <text evidence="3">Decarboxylates branched-chain and aromatic alpha-keto acids to aldehydes.</text>
</comment>
<feature type="binding site" evidence="11">
    <location>
        <position position="462"/>
    </location>
    <ligand>
        <name>Mg(2+)</name>
        <dbReference type="ChEBI" id="CHEBI:18420"/>
    </ligand>
</feature>
<keyword evidence="16" id="KW-0670">Pyruvate</keyword>
<evidence type="ECO:0000256" key="4">
    <source>
        <dbReference type="ARBA" id="ARBA00007812"/>
    </source>
</evidence>
<dbReference type="InterPro" id="IPR012001">
    <property type="entry name" value="Thiamin_PyroP_enz_TPP-bd_dom"/>
</dbReference>
<dbReference type="EMBL" id="JACHVU010000010">
    <property type="protein sequence ID" value="MBB2992474.1"/>
    <property type="molecule type" value="Genomic_DNA"/>
</dbReference>
<keyword evidence="9 12" id="KW-0786">Thiamine pyrophosphate</keyword>
<feature type="binding site" evidence="11">
    <location>
        <position position="460"/>
    </location>
    <ligand>
        <name>Mg(2+)</name>
        <dbReference type="ChEBI" id="CHEBI:18420"/>
    </ligand>
</feature>
<dbReference type="CDD" id="cd02005">
    <property type="entry name" value="TPP_PDC_IPDC"/>
    <property type="match status" value="1"/>
</dbReference>
<dbReference type="SUPFAM" id="SSF52518">
    <property type="entry name" value="Thiamin diphosphate-binding fold (THDP-binding)"/>
    <property type="match status" value="2"/>
</dbReference>
<dbReference type="RefSeq" id="WP_221194019.1">
    <property type="nucleotide sequence ID" value="NZ_JACHVU010000010.1"/>
</dbReference>
<feature type="domain" description="Thiamine pyrophosphate enzyme central" evidence="13">
    <location>
        <begin position="198"/>
        <end position="320"/>
    </location>
</feature>
<evidence type="ECO:0000256" key="7">
    <source>
        <dbReference type="ARBA" id="ARBA00022793"/>
    </source>
</evidence>
<dbReference type="FunFam" id="3.40.50.970:FF:000019">
    <property type="entry name" value="Pyruvate decarboxylase isozyme"/>
    <property type="match status" value="1"/>
</dbReference>
<dbReference type="GO" id="GO:0005829">
    <property type="term" value="C:cytosol"/>
    <property type="evidence" value="ECO:0007669"/>
    <property type="project" value="TreeGrafter"/>
</dbReference>